<dbReference type="EMBL" id="CP042306">
    <property type="protein sequence ID" value="QDZ06893.1"/>
    <property type="molecule type" value="Genomic_DNA"/>
</dbReference>
<accession>A0A5B8LFQ4</accession>
<proteinExistence type="predicted"/>
<keyword evidence="1" id="KW-0812">Transmembrane</keyword>
<reference evidence="2 3" key="1">
    <citation type="submission" date="2019-07" db="EMBL/GenBank/DDBJ databases">
        <title>Full genome sequence of Sphingomonas sp. 4R-6-7(HKS19).</title>
        <authorList>
            <person name="Im W.-T."/>
        </authorList>
    </citation>
    <scope>NUCLEOTIDE SEQUENCE [LARGE SCALE GENOMIC DNA]</scope>
    <source>
        <strain evidence="2 3">HKS19</strain>
    </source>
</reference>
<gene>
    <name evidence="2" type="ORF">FPZ24_04875</name>
</gene>
<dbReference type="KEGG" id="spai:FPZ24_04875"/>
<organism evidence="2 3">
    <name type="scientific">Sphingomonas panacisoli</name>
    <dbReference type="NCBI Taxonomy" id="1813879"/>
    <lineage>
        <taxon>Bacteria</taxon>
        <taxon>Pseudomonadati</taxon>
        <taxon>Pseudomonadota</taxon>
        <taxon>Alphaproteobacteria</taxon>
        <taxon>Sphingomonadales</taxon>
        <taxon>Sphingomonadaceae</taxon>
        <taxon>Sphingomonas</taxon>
    </lineage>
</organism>
<keyword evidence="3" id="KW-1185">Reference proteome</keyword>
<keyword evidence="1" id="KW-0472">Membrane</keyword>
<sequence length="178" mass="19491">MAPASSLATLYTAVYGKPPSSHSTAALLAMEQILGLTAEDPLSRMMIVLMHTCDRVEAVEDRVKAALLQRSQDESQAVENTTHLVREIKHLTPHLGDLSFLLNKHRRHAEPPGWSPAVVVDAYRKSSPLLSYLCKAFDRRNSVDDHNHAVGAARSDLFFVAVFVAIAILVGVSIGLRI</sequence>
<protein>
    <submittedName>
        <fullName evidence="2">Uncharacterized protein</fullName>
    </submittedName>
</protein>
<evidence type="ECO:0000313" key="2">
    <source>
        <dbReference type="EMBL" id="QDZ06893.1"/>
    </source>
</evidence>
<feature type="transmembrane region" description="Helical" evidence="1">
    <location>
        <begin position="157"/>
        <end position="176"/>
    </location>
</feature>
<evidence type="ECO:0000256" key="1">
    <source>
        <dbReference type="SAM" id="Phobius"/>
    </source>
</evidence>
<keyword evidence="1" id="KW-1133">Transmembrane helix</keyword>
<dbReference type="Proteomes" id="UP000315673">
    <property type="component" value="Chromosome"/>
</dbReference>
<dbReference type="AlphaFoldDB" id="A0A5B8LFQ4"/>
<name>A0A5B8LFQ4_9SPHN</name>
<evidence type="ECO:0000313" key="3">
    <source>
        <dbReference type="Proteomes" id="UP000315673"/>
    </source>
</evidence>
<dbReference type="OrthoDB" id="9554096at2"/>
<dbReference type="RefSeq" id="WP_146569977.1">
    <property type="nucleotide sequence ID" value="NZ_CP042306.1"/>
</dbReference>